<name>A0A4S4C8R3_9BACL</name>
<protein>
    <submittedName>
        <fullName evidence="5">MBL fold metallo-hydrolase</fullName>
    </submittedName>
</protein>
<dbReference type="InterPro" id="IPR036866">
    <property type="entry name" value="RibonucZ/Hydroxyglut_hydro"/>
</dbReference>
<dbReference type="RefSeq" id="WP_136368384.1">
    <property type="nucleotide sequence ID" value="NZ_SSOB01000003.1"/>
</dbReference>
<organism evidence="5 6">
    <name type="scientific">Cohnella fermenti</name>
    <dbReference type="NCBI Taxonomy" id="2565925"/>
    <lineage>
        <taxon>Bacteria</taxon>
        <taxon>Bacillati</taxon>
        <taxon>Bacillota</taxon>
        <taxon>Bacilli</taxon>
        <taxon>Bacillales</taxon>
        <taxon>Paenibacillaceae</taxon>
        <taxon>Cohnella</taxon>
    </lineage>
</organism>
<keyword evidence="5" id="KW-0378">Hydrolase</keyword>
<dbReference type="Gene3D" id="3.60.15.10">
    <property type="entry name" value="Ribonuclease Z/Hydroxyacylglutathione hydrolase-like"/>
    <property type="match status" value="1"/>
</dbReference>
<evidence type="ECO:0000256" key="1">
    <source>
        <dbReference type="ARBA" id="ARBA00034221"/>
    </source>
</evidence>
<evidence type="ECO:0000256" key="2">
    <source>
        <dbReference type="ARBA" id="ARBA00034301"/>
    </source>
</evidence>
<dbReference type="InterPro" id="IPR001279">
    <property type="entry name" value="Metallo-B-lactamas"/>
</dbReference>
<dbReference type="InterPro" id="IPR050662">
    <property type="entry name" value="Sec-metab_biosynth-thioest"/>
</dbReference>
<evidence type="ECO:0000313" key="5">
    <source>
        <dbReference type="EMBL" id="THF83755.1"/>
    </source>
</evidence>
<dbReference type="GO" id="GO:0016787">
    <property type="term" value="F:hydrolase activity"/>
    <property type="evidence" value="ECO:0007669"/>
    <property type="project" value="UniProtKB-KW"/>
</dbReference>
<reference evidence="5 6" key="1">
    <citation type="submission" date="2019-04" db="EMBL/GenBank/DDBJ databases">
        <title>Cohnella sp. nov. isolated from preserved vegetables.</title>
        <authorList>
            <person name="Lin S.-Y."/>
            <person name="Hung M.-H."/>
            <person name="Young C.-C."/>
        </authorList>
    </citation>
    <scope>NUCLEOTIDE SEQUENCE [LARGE SCALE GENOMIC DNA]</scope>
    <source>
        <strain evidence="5 6">CC-MHH1044</strain>
    </source>
</reference>
<dbReference type="PANTHER" id="PTHR23131:SF4">
    <property type="entry name" value="METALLO-BETA-LACTAMASE SUPERFAMILY POTEIN"/>
    <property type="match status" value="1"/>
</dbReference>
<proteinExistence type="predicted"/>
<dbReference type="SUPFAM" id="SSF56281">
    <property type="entry name" value="Metallo-hydrolase/oxidoreductase"/>
    <property type="match status" value="1"/>
</dbReference>
<comment type="catalytic activity">
    <reaction evidence="1">
        <text>3',5'-cyclic CMP + H2O = CMP + H(+)</text>
        <dbReference type="Rhea" id="RHEA:72675"/>
        <dbReference type="ChEBI" id="CHEBI:15377"/>
        <dbReference type="ChEBI" id="CHEBI:15378"/>
        <dbReference type="ChEBI" id="CHEBI:58003"/>
        <dbReference type="ChEBI" id="CHEBI:60377"/>
    </reaction>
    <physiologicalReaction direction="left-to-right" evidence="1">
        <dbReference type="Rhea" id="RHEA:72676"/>
    </physiologicalReaction>
</comment>
<dbReference type="CDD" id="cd07725">
    <property type="entry name" value="TTHA1429-like_MBL-fold"/>
    <property type="match status" value="1"/>
</dbReference>
<comment type="catalytic activity">
    <reaction evidence="3">
        <text>3',5'-cyclic UMP + H2O = UMP + H(+)</text>
        <dbReference type="Rhea" id="RHEA:70575"/>
        <dbReference type="ChEBI" id="CHEBI:15377"/>
        <dbReference type="ChEBI" id="CHEBI:15378"/>
        <dbReference type="ChEBI" id="CHEBI:57865"/>
        <dbReference type="ChEBI" id="CHEBI:184387"/>
    </reaction>
    <physiologicalReaction direction="left-to-right" evidence="3">
        <dbReference type="Rhea" id="RHEA:70576"/>
    </physiologicalReaction>
</comment>
<comment type="caution">
    <text evidence="5">The sequence shown here is derived from an EMBL/GenBank/DDBJ whole genome shotgun (WGS) entry which is preliminary data.</text>
</comment>
<dbReference type="OrthoDB" id="9761531at2"/>
<dbReference type="Pfam" id="PF00753">
    <property type="entry name" value="Lactamase_B"/>
    <property type="match status" value="1"/>
</dbReference>
<evidence type="ECO:0000313" key="6">
    <source>
        <dbReference type="Proteomes" id="UP000310636"/>
    </source>
</evidence>
<keyword evidence="6" id="KW-1185">Reference proteome</keyword>
<evidence type="ECO:0000256" key="3">
    <source>
        <dbReference type="ARBA" id="ARBA00048505"/>
    </source>
</evidence>
<dbReference type="InterPro" id="IPR036388">
    <property type="entry name" value="WH-like_DNA-bd_sf"/>
</dbReference>
<dbReference type="AlphaFoldDB" id="A0A4S4C8R3"/>
<sequence>MLTTRLANGWVQAKVPLPFSLRWVNAYLAGNGGKWAVIDPGLRTEETEAFWERTLRELGIAWKDIDSIVLTHHHPDHYGLAGLFQERTGAPVWISETSAAWAERMWGEVETFSGELLAALARHGFPDELAEGMRAHLAGVKRQVAPRPRELALLPEPGERFRLAGLSWEPIAGEGHAPGHRALYEPESGVMVCGDQVLPRITPNIAWLPGGDPDPLGSYIRSLEGMLGLRVSLALPGHMDPFADFDGRLRELIAHHERRLAQIADLLDEAGPLTGFELCDRLFSERIRGNSHNHRFAMSETIAHAERLVFAGTAAVADAAGHSPVRYRKA</sequence>
<dbReference type="Proteomes" id="UP000310636">
    <property type="component" value="Unassembled WGS sequence"/>
</dbReference>
<gene>
    <name evidence="5" type="ORF">E6C55_03455</name>
</gene>
<evidence type="ECO:0000259" key="4">
    <source>
        <dbReference type="SMART" id="SM00849"/>
    </source>
</evidence>
<dbReference type="Gene3D" id="1.10.10.10">
    <property type="entry name" value="Winged helix-like DNA-binding domain superfamily/Winged helix DNA-binding domain"/>
    <property type="match status" value="1"/>
</dbReference>
<dbReference type="PANTHER" id="PTHR23131">
    <property type="entry name" value="ENDORIBONUCLEASE LACTB2"/>
    <property type="match status" value="1"/>
</dbReference>
<dbReference type="SMART" id="SM00849">
    <property type="entry name" value="Lactamase_B"/>
    <property type="match status" value="1"/>
</dbReference>
<feature type="domain" description="Metallo-beta-lactamase" evidence="4">
    <location>
        <begin position="23"/>
        <end position="238"/>
    </location>
</feature>
<comment type="function">
    <text evidence="2">Counteracts the endogenous Pycsar antiviral defense system. Phosphodiesterase that enables metal-dependent hydrolysis of host cyclic nucleotide Pycsar defense signals such as cCMP and cUMP.</text>
</comment>
<dbReference type="EMBL" id="SSOB01000003">
    <property type="protein sequence ID" value="THF83755.1"/>
    <property type="molecule type" value="Genomic_DNA"/>
</dbReference>
<accession>A0A4S4C8R3</accession>